<evidence type="ECO:0000259" key="2">
    <source>
        <dbReference type="Pfam" id="PF18813"/>
    </source>
</evidence>
<feature type="compositionally biased region" description="Polar residues" evidence="1">
    <location>
        <begin position="957"/>
        <end position="972"/>
    </location>
</feature>
<dbReference type="RefSeq" id="WP_264348423.1">
    <property type="nucleotide sequence ID" value="NZ_JAPAIP010000006.1"/>
</dbReference>
<dbReference type="EMBL" id="JAPAIP010000006">
    <property type="protein sequence ID" value="MCW1076422.1"/>
    <property type="molecule type" value="Genomic_DNA"/>
</dbReference>
<dbReference type="Pfam" id="PF18840">
    <property type="entry name" value="LPD25"/>
    <property type="match status" value="1"/>
</dbReference>
<feature type="domain" description="Large polyvalent protein associated" evidence="3">
    <location>
        <begin position="834"/>
        <end position="928"/>
    </location>
</feature>
<dbReference type="Pfam" id="PF18813">
    <property type="entry name" value="PBECR4"/>
    <property type="match status" value="1"/>
</dbReference>
<organism evidence="4 5">
    <name type="scientific">Streptococcus anginosus</name>
    <dbReference type="NCBI Taxonomy" id="1328"/>
    <lineage>
        <taxon>Bacteria</taxon>
        <taxon>Bacillati</taxon>
        <taxon>Bacillota</taxon>
        <taxon>Bacilli</taxon>
        <taxon>Lactobacillales</taxon>
        <taxon>Streptococcaceae</taxon>
        <taxon>Streptococcus</taxon>
        <taxon>Streptococcus anginosus group</taxon>
    </lineage>
</organism>
<evidence type="ECO:0000259" key="3">
    <source>
        <dbReference type="Pfam" id="PF18840"/>
    </source>
</evidence>
<protein>
    <submittedName>
        <fullName evidence="4">PBECR4 domain-containing protein</fullName>
    </submittedName>
</protein>
<proteinExistence type="predicted"/>
<evidence type="ECO:0000313" key="5">
    <source>
        <dbReference type="Proteomes" id="UP001208682"/>
    </source>
</evidence>
<dbReference type="Gene3D" id="1.10.10.2910">
    <property type="match status" value="1"/>
</dbReference>
<dbReference type="Proteomes" id="UP001208682">
    <property type="component" value="Unassembled WGS sequence"/>
</dbReference>
<comment type="caution">
    <text evidence="4">The sequence shown here is derived from an EMBL/GenBank/DDBJ whole genome shotgun (WGS) entry which is preliminary data.</text>
</comment>
<reference evidence="4 5" key="1">
    <citation type="submission" date="2022-10" db="EMBL/GenBank/DDBJ databases">
        <title>Comparative genomic study of S. anginosus.</title>
        <authorList>
            <person name="Prasad A."/>
            <person name="Ene A."/>
            <person name="Jablonska S."/>
            <person name="Du J."/>
            <person name="Wolfe A.J."/>
            <person name="Putonti C."/>
        </authorList>
    </citation>
    <scope>NUCLEOTIDE SEQUENCE [LARGE SCALE GENOMIC DNA]</scope>
    <source>
        <strain evidence="4 5">UMB1339</strain>
    </source>
</reference>
<dbReference type="InterPro" id="IPR041045">
    <property type="entry name" value="LPD25"/>
</dbReference>
<feature type="region of interest" description="Disordered" evidence="1">
    <location>
        <begin position="1380"/>
        <end position="1405"/>
    </location>
</feature>
<feature type="region of interest" description="Disordered" evidence="1">
    <location>
        <begin position="957"/>
        <end position="993"/>
    </location>
</feature>
<evidence type="ECO:0000313" key="4">
    <source>
        <dbReference type="EMBL" id="MCW1076422.1"/>
    </source>
</evidence>
<feature type="compositionally biased region" description="Basic and acidic residues" evidence="1">
    <location>
        <begin position="976"/>
        <end position="993"/>
    </location>
</feature>
<gene>
    <name evidence="4" type="ORF">OJ589_04435</name>
</gene>
<dbReference type="InterPro" id="IPR041420">
    <property type="entry name" value="PBECR4"/>
</dbReference>
<dbReference type="Gene3D" id="3.40.1360.10">
    <property type="match status" value="1"/>
</dbReference>
<feature type="domain" description="Phage-Barnase-EndoU-ColicinE5/D-RelE like nuclease 4" evidence="2">
    <location>
        <begin position="544"/>
        <end position="719"/>
    </location>
</feature>
<dbReference type="SUPFAM" id="SSF57783">
    <property type="entry name" value="Zinc beta-ribbon"/>
    <property type="match status" value="1"/>
</dbReference>
<evidence type="ECO:0000256" key="1">
    <source>
        <dbReference type="SAM" id="MobiDB-lite"/>
    </source>
</evidence>
<accession>A0ABD4U1E6</accession>
<name>A0ABD4U1E6_STRAP</name>
<sequence>MPEETNQPQGNRGRSRRERVEIARSRDILDVANELNMELVRDGKDYRWKEHDSLVISPDKNKWNWFSRHQGGDVIALVETIREINFNQAIDYLNDGTFKEFTAVEREKEPFRYHLQPYEQDFVEARNYLKVNRGLSDETIDFFLEKGVLAQANAMLNNSVEPVVVFKTLTSSGEITGATLQGIEENRAKWPARGFAKNIIRNSDGMDGLHVDIGKPNRLIFTESPIDLMSYYEINKDTLQDVRLVSMDGLKEATIGRHLAQLQSELSGRPLNWTPEQLAKGLQTAIDSQYFADGKHTDMITLAVDNDTAGRTFVEELKAKGAAVTVDLPELKQGQDKTDWNDVLKTQNEQPLVDLSALSVETVENENFSNNPLEPVWKLHGKWEDELAEKIREDLGINHELQAWQFEKEMSRFITTDLDKLFAKRTILERDAYFADSSTSIRKEIDRLDAQILEYIEKAPEQSQERLIDRTSGGTGSLQLEAEGSPTPVLETSTFEQTVTSHPTSSYPYLHFSTNYDNVQRRIGNYHPITPSDLRRLNQYAPSIQSTASWYLSELAGSKISFVYADNGEENVLQVTFLKENFIHLSGIRPFEEGKGAADFLEDFATGQGHYDSMLVSNAIKDKLQVLPMFQDILEPQSFVLDDLSSVEKLHNLNMSEAIKAKDEDFLLLFKDAEGEKIPASLMKLKGELAANVKSLDEKVILGVYRERDNQIEQLSINEEFVTDGGEEMLDNLKNQLSSLNEPSQEQKTTLSPVEKNIDAAIFTQVLDDARNVGNFVELGVTIPEEAKEAWAKYIELSDVSSGDFNTIVLKAEELGLLDKNSSFYQEWRLEDIYNNNYHVRFQWLEEQENNLKLQFEEHSLVSYQDFARELYKANQETKNNTEANISKIKFDIYAPGGEMIKEGVRFNIGDETKPISQMLGLGYRRLKGQPILANIDENVLSQLENLALNQEISHEANNPQNSLATPETDLTASPAEEKEFRSPKQETKGQLEQRVNEIVADNQKAAEEVAPAKESPGEIDYSLVSPHELSEIAFQKIREFTRSPEALAEYMDFMSKFPQLSPRNVALIQDQWQGANAVATYNQWQALGKTLGIKPEDVIETRNTYTNKRTGETKEVIHQGLSVKSGEKAQITLFRPLMAKMIPVLDDQGNQVKNSKGNPKFKKISEATTQEKALLKEGKLKVVQFQERDQETGLPKFTTYKVFELSQTTLKPESYPKAMPNRQYQFDTDQVKTKEVLDGLCDYAGTLGVRLLRDEVHELGNAKGAFYPGEQKILLNPNNLPGEQIATTIHELAHATLHNPKFTAHYKEDVSTPRKELEAEMTSHLVSKHFGLDTSEAAIDYMAGWTKNLTQLDDKQLAESMKRIHQTVSKMVKHIEHHTKPYEPPKNRGQSPNFPKSPTKGLKP</sequence>
<dbReference type="InterPro" id="IPR036977">
    <property type="entry name" value="DNA_primase_Znf_CHC2"/>
</dbReference>
<dbReference type="Gene3D" id="3.90.580.10">
    <property type="entry name" value="Zinc finger, CHC2-type domain"/>
    <property type="match status" value="1"/>
</dbReference>